<dbReference type="AlphaFoldDB" id="A0A0K1D8C2"/>
<keyword evidence="4" id="KW-0528">Neurotoxin</keyword>
<proteinExistence type="evidence at transcript level"/>
<protein>
    <submittedName>
        <fullName evidence="4">Putative neurotoxin LTDF 06-02</fullName>
    </submittedName>
</protein>
<sequence>MKIALIFLCLFAVAYSISEEAEDTSLVDDAVPEGERSCTPLGGDCEPGNDCKCCNKWAYCKCTLFNKWGCSCVFGDAMVCQRKKEQCSDPQVMDSPKGPCFYSTRKNKRRMTG</sequence>
<evidence type="ECO:0000313" key="4">
    <source>
        <dbReference type="EMBL" id="AKT08989.1"/>
    </source>
</evidence>
<feature type="chain" id="PRO_5005458236" evidence="3">
    <location>
        <begin position="17"/>
        <end position="113"/>
    </location>
</feature>
<name>A0A0K1D8C2_9ARAC</name>
<reference evidence="4" key="2">
    <citation type="submission" date="2015-02" db="EMBL/GenBank/DDBJ databases">
        <authorList>
            <person name="Chooi Y.-H."/>
        </authorList>
    </citation>
    <scope>NUCLEOTIDE SEQUENCE</scope>
</reference>
<dbReference type="InterPro" id="IPR013605">
    <property type="entry name" value="Toxin_34"/>
</dbReference>
<keyword evidence="4" id="KW-0800">Toxin</keyword>
<feature type="signal peptide" evidence="3">
    <location>
        <begin position="1"/>
        <end position="16"/>
    </location>
</feature>
<keyword evidence="3" id="KW-0732">Signal</keyword>
<accession>A0A0K1D8C2</accession>
<dbReference type="GO" id="GO:0090729">
    <property type="term" value="F:toxin activity"/>
    <property type="evidence" value="ECO:0007669"/>
    <property type="project" value="InterPro"/>
</dbReference>
<comment type="subcellular location">
    <subcellularLocation>
        <location evidence="1">Secreted</location>
    </subcellularLocation>
</comment>
<evidence type="ECO:0000256" key="1">
    <source>
        <dbReference type="ARBA" id="ARBA00004613"/>
    </source>
</evidence>
<dbReference type="GO" id="GO:0005576">
    <property type="term" value="C:extracellular region"/>
    <property type="evidence" value="ECO:0007669"/>
    <property type="project" value="UniProtKB-SubCell"/>
</dbReference>
<organism evidence="4">
    <name type="scientific">Dolomedes fimbriatus</name>
    <dbReference type="NCBI Taxonomy" id="1432569"/>
    <lineage>
        <taxon>Eukaryota</taxon>
        <taxon>Metazoa</taxon>
        <taxon>Ecdysozoa</taxon>
        <taxon>Arthropoda</taxon>
        <taxon>Chelicerata</taxon>
        <taxon>Arachnida</taxon>
        <taxon>Araneae</taxon>
        <taxon>Araneomorphae</taxon>
        <taxon>Entelegynae</taxon>
        <taxon>Lycosoidea</taxon>
        <taxon>Pisauridae</taxon>
        <taxon>Dolomedes</taxon>
    </lineage>
</organism>
<evidence type="ECO:0000256" key="2">
    <source>
        <dbReference type="ARBA" id="ARBA00022525"/>
    </source>
</evidence>
<keyword evidence="2" id="KW-0964">Secreted</keyword>
<dbReference type="Pfam" id="PF08396">
    <property type="entry name" value="Toxin_34"/>
    <property type="match status" value="1"/>
</dbReference>
<reference evidence="4" key="1">
    <citation type="journal article" date="2014" name="Sci. Data">
        <title>Comprehensive analysis of the venom gland transcriptome of the spider Dolomedes fimbriatus.</title>
        <authorList>
            <person name="Kozlov S.A."/>
            <person name="Lazarev V.N."/>
            <person name="Kostryukova E.S."/>
            <person name="Selezneva O.V."/>
            <person name="Ospanova E.A."/>
            <person name="Alexeev D.G."/>
            <person name="Govorun V.M."/>
            <person name="Grishin E.V."/>
        </authorList>
    </citation>
    <scope>NUCLEOTIDE SEQUENCE</scope>
</reference>
<dbReference type="EMBL" id="KP792913">
    <property type="protein sequence ID" value="AKT08989.1"/>
    <property type="molecule type" value="mRNA"/>
</dbReference>
<evidence type="ECO:0000256" key="3">
    <source>
        <dbReference type="SAM" id="SignalP"/>
    </source>
</evidence>